<evidence type="ECO:0000256" key="5">
    <source>
        <dbReference type="ARBA" id="ARBA00023004"/>
    </source>
</evidence>
<protein>
    <submittedName>
        <fullName evidence="7">Cytochrome P450</fullName>
    </submittedName>
</protein>
<comment type="similarity">
    <text evidence="1">Belongs to the cytochrome P450 family.</text>
</comment>
<keyword evidence="6" id="KW-0503">Monooxygenase</keyword>
<dbReference type="PANTHER" id="PTHR46696:SF3">
    <property type="entry name" value="PULCHERRIMINIC ACID SYNTHASE"/>
    <property type="match status" value="1"/>
</dbReference>
<dbReference type="Gene3D" id="1.10.630.10">
    <property type="entry name" value="Cytochrome P450"/>
    <property type="match status" value="1"/>
</dbReference>
<dbReference type="InterPro" id="IPR001128">
    <property type="entry name" value="Cyt_P450"/>
</dbReference>
<keyword evidence="4" id="KW-0560">Oxidoreductase</keyword>
<dbReference type="RefSeq" id="WP_357980122.1">
    <property type="nucleotide sequence ID" value="NZ_JBFAIH010000010.1"/>
</dbReference>
<evidence type="ECO:0000256" key="2">
    <source>
        <dbReference type="ARBA" id="ARBA00022617"/>
    </source>
</evidence>
<name>A0ABV3FAI8_9NOCA</name>
<dbReference type="PRINTS" id="PR00359">
    <property type="entry name" value="BP450"/>
</dbReference>
<dbReference type="InterPro" id="IPR002397">
    <property type="entry name" value="Cyt_P450_B"/>
</dbReference>
<organism evidence="7 8">
    <name type="scientific">Nocardia fusca</name>
    <dbReference type="NCBI Taxonomy" id="941183"/>
    <lineage>
        <taxon>Bacteria</taxon>
        <taxon>Bacillati</taxon>
        <taxon>Actinomycetota</taxon>
        <taxon>Actinomycetes</taxon>
        <taxon>Mycobacteriales</taxon>
        <taxon>Nocardiaceae</taxon>
        <taxon>Nocardia</taxon>
    </lineage>
</organism>
<dbReference type="CDD" id="cd20625">
    <property type="entry name" value="CYP164-like"/>
    <property type="match status" value="1"/>
</dbReference>
<evidence type="ECO:0000313" key="8">
    <source>
        <dbReference type="Proteomes" id="UP001551658"/>
    </source>
</evidence>
<keyword evidence="8" id="KW-1185">Reference proteome</keyword>
<dbReference type="Pfam" id="PF00067">
    <property type="entry name" value="p450"/>
    <property type="match status" value="1"/>
</dbReference>
<dbReference type="Proteomes" id="UP001551658">
    <property type="component" value="Unassembled WGS sequence"/>
</dbReference>
<evidence type="ECO:0000256" key="1">
    <source>
        <dbReference type="ARBA" id="ARBA00010617"/>
    </source>
</evidence>
<gene>
    <name evidence="7" type="ORF">AB0H72_18690</name>
</gene>
<sequence>MAQAAYDLLTAEARNDPYPVLDRLRNDRSVTFSEQLQAWIVTNYADVRSGLADPAISADRISPRLAQFPESERARFVPLYEVLRRWPLMLDHGEHARLRMPITRAMTPAIVAGFRQLIRDTVRSMLREGVERGGMDIIAELALPLPLYVTSRLLGVPDDTVDLLKRCAVDIVDFFGAEPQAYLPRAETAMETVLQTSDLLRPMVRARREQPRHDLLSALAGDPALSDDDIVAVCLMMVFAGFETTSNLIGNEILLLLRHPEQLAAVRRDRELIRGAVKETLRYESPVQRISRLTTADITLRNIRIEKGSLVYFHAGAANRDPAVFPDPDLFDIRRGSDRHLAFGFSVHTCPGSTLSQVEAGIVLDELCRLAPTVRLTGEPLRWRMNLSVRSLESLPVAFV</sequence>
<proteinExistence type="inferred from homology"/>
<evidence type="ECO:0000256" key="4">
    <source>
        <dbReference type="ARBA" id="ARBA00023002"/>
    </source>
</evidence>
<keyword evidence="2" id="KW-0349">Heme</keyword>
<dbReference type="InterPro" id="IPR036396">
    <property type="entry name" value="Cyt_P450_sf"/>
</dbReference>
<dbReference type="SUPFAM" id="SSF48264">
    <property type="entry name" value="Cytochrome P450"/>
    <property type="match status" value="1"/>
</dbReference>
<dbReference type="EMBL" id="JBFAIH010000010">
    <property type="protein sequence ID" value="MEV0364721.1"/>
    <property type="molecule type" value="Genomic_DNA"/>
</dbReference>
<comment type="caution">
    <text evidence="7">The sequence shown here is derived from an EMBL/GenBank/DDBJ whole genome shotgun (WGS) entry which is preliminary data.</text>
</comment>
<evidence type="ECO:0000256" key="3">
    <source>
        <dbReference type="ARBA" id="ARBA00022723"/>
    </source>
</evidence>
<accession>A0ABV3FAI8</accession>
<keyword evidence="5" id="KW-0408">Iron</keyword>
<dbReference type="PANTHER" id="PTHR46696">
    <property type="entry name" value="P450, PUTATIVE (EUROFUNG)-RELATED"/>
    <property type="match status" value="1"/>
</dbReference>
<evidence type="ECO:0000256" key="6">
    <source>
        <dbReference type="ARBA" id="ARBA00023033"/>
    </source>
</evidence>
<keyword evidence="3" id="KW-0479">Metal-binding</keyword>
<evidence type="ECO:0000313" key="7">
    <source>
        <dbReference type="EMBL" id="MEV0364721.1"/>
    </source>
</evidence>
<reference evidence="7 8" key="1">
    <citation type="submission" date="2024-06" db="EMBL/GenBank/DDBJ databases">
        <title>The Natural Products Discovery Center: Release of the First 8490 Sequenced Strains for Exploring Actinobacteria Biosynthetic Diversity.</title>
        <authorList>
            <person name="Kalkreuter E."/>
            <person name="Kautsar S.A."/>
            <person name="Yang D."/>
            <person name="Bader C.D."/>
            <person name="Teijaro C.N."/>
            <person name="Fluegel L."/>
            <person name="Davis C.M."/>
            <person name="Simpson J.R."/>
            <person name="Lauterbach L."/>
            <person name="Steele A.D."/>
            <person name="Gui C."/>
            <person name="Meng S."/>
            <person name="Li G."/>
            <person name="Viehrig K."/>
            <person name="Ye F."/>
            <person name="Su P."/>
            <person name="Kiefer A.F."/>
            <person name="Nichols A."/>
            <person name="Cepeda A.J."/>
            <person name="Yan W."/>
            <person name="Fan B."/>
            <person name="Jiang Y."/>
            <person name="Adhikari A."/>
            <person name="Zheng C.-J."/>
            <person name="Schuster L."/>
            <person name="Cowan T.M."/>
            <person name="Smanski M.J."/>
            <person name="Chevrette M.G."/>
            <person name="De Carvalho L.P.S."/>
            <person name="Shen B."/>
        </authorList>
    </citation>
    <scope>NUCLEOTIDE SEQUENCE [LARGE SCALE GENOMIC DNA]</scope>
    <source>
        <strain evidence="7 8">NPDC050671</strain>
    </source>
</reference>